<dbReference type="InterPro" id="IPR043502">
    <property type="entry name" value="DNA/RNA_pol_sf"/>
</dbReference>
<dbReference type="GO" id="GO:0003964">
    <property type="term" value="F:RNA-directed DNA polymerase activity"/>
    <property type="evidence" value="ECO:0007669"/>
    <property type="project" value="UniProtKB-KW"/>
</dbReference>
<dbReference type="Gene3D" id="3.10.10.10">
    <property type="entry name" value="HIV Type 1 Reverse Transcriptase, subunit A, domain 1"/>
    <property type="match status" value="1"/>
</dbReference>
<feature type="domain" description="Peptidase A2" evidence="9">
    <location>
        <begin position="42"/>
        <end position="115"/>
    </location>
</feature>
<evidence type="ECO:0000256" key="7">
    <source>
        <dbReference type="ARBA" id="ARBA00022918"/>
    </source>
</evidence>
<dbReference type="PANTHER" id="PTHR24559:SF444">
    <property type="entry name" value="REVERSE TRANSCRIPTASE DOMAIN-CONTAINING PROTEIN"/>
    <property type="match status" value="1"/>
</dbReference>
<dbReference type="PROSITE" id="PS50878">
    <property type="entry name" value="RT_POL"/>
    <property type="match status" value="1"/>
</dbReference>
<protein>
    <recommendedName>
        <fullName evidence="12">Reverse transcriptase domain-containing protein</fullName>
    </recommendedName>
</protein>
<dbReference type="Pfam" id="PF00078">
    <property type="entry name" value="RVT_1"/>
    <property type="match status" value="1"/>
</dbReference>
<keyword evidence="7" id="KW-0695">RNA-directed DNA polymerase</keyword>
<gene>
    <name evidence="11" type="ORF">M514_21840</name>
</gene>
<evidence type="ECO:0000256" key="5">
    <source>
        <dbReference type="ARBA" id="ARBA00022759"/>
    </source>
</evidence>
<evidence type="ECO:0000256" key="1">
    <source>
        <dbReference type="ARBA" id="ARBA00022670"/>
    </source>
</evidence>
<evidence type="ECO:0000256" key="2">
    <source>
        <dbReference type="ARBA" id="ARBA00022679"/>
    </source>
</evidence>
<sequence length="398" mass="44361">MLAAVFCQSARGKLQGPTTLTAVVDPAEPCRSIYLVDEATGVRFLIDTGASVSVLPLVARKPRRPVQTSSLQAVNGTAVRSFGTTTLLLRLPKLPALTWSFHIADVQTAILGADFLHHYGLVVDVRKGSVSPGECSTLQTTQTIATMTSPDRFQQLLLQFVADCDSDPGKHRRHSTEHVIETHGRPVHAKPRRLPAERQRAAKLHFDNLLRQGIVRPSSSCWASPLHMVPKKQPGEWRACGDYRALNQFTTPDRYPLPRIADFNLHLRGKAIFSKIDLEQAYHQIPVRPQDIPKTAVTTPFDLFEYLTMPFGLRNAAQTFQRFMDEVTRGLDDCFVYVDDILLASDSEDEHFALLQKLFQRFKAYGVRINPAKCTLAAQSLTFVGHQIDKNGVSPSPK</sequence>
<dbReference type="PROSITE" id="PS50175">
    <property type="entry name" value="ASP_PROT_RETROV"/>
    <property type="match status" value="1"/>
</dbReference>
<dbReference type="CDD" id="cd01647">
    <property type="entry name" value="RT_LTR"/>
    <property type="match status" value="1"/>
</dbReference>
<dbReference type="Proteomes" id="UP000030758">
    <property type="component" value="Unassembled WGS sequence"/>
</dbReference>
<proteinExistence type="predicted"/>
<evidence type="ECO:0000313" key="11">
    <source>
        <dbReference type="EMBL" id="KFD66017.1"/>
    </source>
</evidence>
<dbReference type="SUPFAM" id="SSF56672">
    <property type="entry name" value="DNA/RNA polymerases"/>
    <property type="match status" value="1"/>
</dbReference>
<dbReference type="PANTHER" id="PTHR24559">
    <property type="entry name" value="TRANSPOSON TY3-I GAG-POL POLYPROTEIN"/>
    <property type="match status" value="1"/>
</dbReference>
<dbReference type="InterPro" id="IPR053134">
    <property type="entry name" value="RNA-dir_DNA_polymerase"/>
</dbReference>
<keyword evidence="5" id="KW-0255">Endonuclease</keyword>
<keyword evidence="1" id="KW-0645">Protease</keyword>
<evidence type="ECO:0000256" key="4">
    <source>
        <dbReference type="ARBA" id="ARBA00022722"/>
    </source>
</evidence>
<keyword evidence="2" id="KW-0808">Transferase</keyword>
<evidence type="ECO:0000259" key="10">
    <source>
        <dbReference type="PROSITE" id="PS50878"/>
    </source>
</evidence>
<dbReference type="Gene3D" id="2.40.70.10">
    <property type="entry name" value="Acid Proteases"/>
    <property type="match status" value="1"/>
</dbReference>
<evidence type="ECO:0000259" key="9">
    <source>
        <dbReference type="PROSITE" id="PS50175"/>
    </source>
</evidence>
<keyword evidence="4" id="KW-0540">Nuclease</keyword>
<keyword evidence="3" id="KW-0548">Nucleotidyltransferase</keyword>
<dbReference type="InterPro" id="IPR043128">
    <property type="entry name" value="Rev_trsase/Diguanyl_cyclase"/>
</dbReference>
<organism evidence="11">
    <name type="scientific">Trichuris suis</name>
    <name type="common">pig whipworm</name>
    <dbReference type="NCBI Taxonomy" id="68888"/>
    <lineage>
        <taxon>Eukaryota</taxon>
        <taxon>Metazoa</taxon>
        <taxon>Ecdysozoa</taxon>
        <taxon>Nematoda</taxon>
        <taxon>Enoplea</taxon>
        <taxon>Dorylaimia</taxon>
        <taxon>Trichinellida</taxon>
        <taxon>Trichuridae</taxon>
        <taxon>Trichuris</taxon>
    </lineage>
</organism>
<dbReference type="GO" id="GO:0006508">
    <property type="term" value="P:proteolysis"/>
    <property type="evidence" value="ECO:0007669"/>
    <property type="project" value="UniProtKB-KW"/>
</dbReference>
<feature type="domain" description="Reverse transcriptase" evidence="10">
    <location>
        <begin position="210"/>
        <end position="388"/>
    </location>
</feature>
<dbReference type="AlphaFoldDB" id="A0A085N971"/>
<evidence type="ECO:0000256" key="3">
    <source>
        <dbReference type="ARBA" id="ARBA00022695"/>
    </source>
</evidence>
<reference evidence="11" key="1">
    <citation type="journal article" date="2014" name="Nat. Genet.">
        <title>Genome and transcriptome of the porcine whipworm Trichuris suis.</title>
        <authorList>
            <person name="Jex A.R."/>
            <person name="Nejsum P."/>
            <person name="Schwarz E.M."/>
            <person name="Hu L."/>
            <person name="Young N.D."/>
            <person name="Hall R.S."/>
            <person name="Korhonen P.K."/>
            <person name="Liao S."/>
            <person name="Thamsborg S."/>
            <person name="Xia J."/>
            <person name="Xu P."/>
            <person name="Wang S."/>
            <person name="Scheerlinck J.P."/>
            <person name="Hofmann A."/>
            <person name="Sternberg P.W."/>
            <person name="Wang J."/>
            <person name="Gasser R.B."/>
        </authorList>
    </citation>
    <scope>NUCLEOTIDE SEQUENCE [LARGE SCALE GENOMIC DNA]</scope>
    <source>
        <strain evidence="11">DCEP-RM93F</strain>
    </source>
</reference>
<feature type="region of interest" description="Disordered" evidence="8">
    <location>
        <begin position="171"/>
        <end position="193"/>
    </location>
</feature>
<dbReference type="InterPro" id="IPR021109">
    <property type="entry name" value="Peptidase_aspartic_dom_sf"/>
</dbReference>
<name>A0A085N971_9BILA</name>
<dbReference type="InterPro" id="IPR001969">
    <property type="entry name" value="Aspartic_peptidase_AS"/>
</dbReference>
<dbReference type="FunFam" id="3.10.10.10:FF:000007">
    <property type="entry name" value="Retrovirus-related Pol polyprotein from transposon 17.6-like Protein"/>
    <property type="match status" value="1"/>
</dbReference>
<dbReference type="InterPro" id="IPR001995">
    <property type="entry name" value="Peptidase_A2_cat"/>
</dbReference>
<evidence type="ECO:0008006" key="12">
    <source>
        <dbReference type="Google" id="ProtNLM"/>
    </source>
</evidence>
<accession>A0A085N971</accession>
<dbReference type="InterPro" id="IPR000477">
    <property type="entry name" value="RT_dom"/>
</dbReference>
<dbReference type="SUPFAM" id="SSF50630">
    <property type="entry name" value="Acid proteases"/>
    <property type="match status" value="1"/>
</dbReference>
<dbReference type="Gene3D" id="3.30.70.270">
    <property type="match status" value="1"/>
</dbReference>
<keyword evidence="6" id="KW-0378">Hydrolase</keyword>
<dbReference type="GO" id="GO:0004190">
    <property type="term" value="F:aspartic-type endopeptidase activity"/>
    <property type="evidence" value="ECO:0007669"/>
    <property type="project" value="InterPro"/>
</dbReference>
<dbReference type="GO" id="GO:0004519">
    <property type="term" value="F:endonuclease activity"/>
    <property type="evidence" value="ECO:0007669"/>
    <property type="project" value="UniProtKB-KW"/>
</dbReference>
<dbReference type="PROSITE" id="PS00141">
    <property type="entry name" value="ASP_PROTEASE"/>
    <property type="match status" value="1"/>
</dbReference>
<dbReference type="EMBL" id="KL367529">
    <property type="protein sequence ID" value="KFD66017.1"/>
    <property type="molecule type" value="Genomic_DNA"/>
</dbReference>
<evidence type="ECO:0000256" key="8">
    <source>
        <dbReference type="SAM" id="MobiDB-lite"/>
    </source>
</evidence>
<evidence type="ECO:0000256" key="6">
    <source>
        <dbReference type="ARBA" id="ARBA00022801"/>
    </source>
</evidence>